<dbReference type="Gene3D" id="3.30.200.20">
    <property type="entry name" value="Phosphorylase Kinase, domain 1"/>
    <property type="match status" value="1"/>
</dbReference>
<evidence type="ECO:0000256" key="6">
    <source>
        <dbReference type="ARBA" id="ARBA00022679"/>
    </source>
</evidence>
<evidence type="ECO:0000259" key="20">
    <source>
        <dbReference type="PROSITE" id="PS50011"/>
    </source>
</evidence>
<dbReference type="InterPro" id="IPR001611">
    <property type="entry name" value="Leu-rich_rpt"/>
</dbReference>
<evidence type="ECO:0000256" key="9">
    <source>
        <dbReference type="ARBA" id="ARBA00022737"/>
    </source>
</evidence>
<evidence type="ECO:0000256" key="17">
    <source>
        <dbReference type="ARBA" id="ARBA00048679"/>
    </source>
</evidence>
<dbReference type="InterPro" id="IPR000719">
    <property type="entry name" value="Prot_kinase_dom"/>
</dbReference>
<dbReference type="Pfam" id="PF12819">
    <property type="entry name" value="Malectin_like"/>
    <property type="match status" value="1"/>
</dbReference>
<dbReference type="FunFam" id="3.80.10.10:FF:000129">
    <property type="entry name" value="Leucine-rich repeat receptor-like kinase"/>
    <property type="match status" value="1"/>
</dbReference>
<evidence type="ECO:0000256" key="18">
    <source>
        <dbReference type="PROSITE-ProRule" id="PRU10141"/>
    </source>
</evidence>
<dbReference type="InterPro" id="IPR008271">
    <property type="entry name" value="Ser/Thr_kinase_AS"/>
</dbReference>
<dbReference type="GO" id="GO:0004674">
    <property type="term" value="F:protein serine/threonine kinase activity"/>
    <property type="evidence" value="ECO:0007669"/>
    <property type="project" value="UniProtKB-KW"/>
</dbReference>
<evidence type="ECO:0000256" key="14">
    <source>
        <dbReference type="ARBA" id="ARBA00023136"/>
    </source>
</evidence>
<dbReference type="InterPro" id="IPR032675">
    <property type="entry name" value="LRR_dom_sf"/>
</dbReference>
<evidence type="ECO:0000256" key="19">
    <source>
        <dbReference type="SAM" id="Phobius"/>
    </source>
</evidence>
<keyword evidence="12 18" id="KW-0067">ATP-binding</keyword>
<dbReference type="PROSITE" id="PS50011">
    <property type="entry name" value="PROTEIN_KINASE_DOM"/>
    <property type="match status" value="1"/>
</dbReference>
<evidence type="ECO:0000313" key="22">
    <source>
        <dbReference type="Proteomes" id="UP000626092"/>
    </source>
</evidence>
<dbReference type="PANTHER" id="PTHR45631:SF206">
    <property type="entry name" value="PROTEIN KINASE DOMAIN-CONTAINING PROTEIN"/>
    <property type="match status" value="1"/>
</dbReference>
<dbReference type="SUPFAM" id="SSF52058">
    <property type="entry name" value="L domain-like"/>
    <property type="match status" value="1"/>
</dbReference>
<evidence type="ECO:0000313" key="21">
    <source>
        <dbReference type="EMBL" id="KAF7136040.1"/>
    </source>
</evidence>
<dbReference type="CDD" id="cd14066">
    <property type="entry name" value="STKc_IRAK"/>
    <property type="match status" value="1"/>
</dbReference>
<dbReference type="EMBL" id="WJXA01000008">
    <property type="protein sequence ID" value="KAF7136040.1"/>
    <property type="molecule type" value="Genomic_DNA"/>
</dbReference>
<gene>
    <name evidence="21" type="ORF">RHSIM_Rhsim08G0229800</name>
</gene>
<keyword evidence="4" id="KW-0597">Phosphoprotein</keyword>
<dbReference type="SMART" id="SM00220">
    <property type="entry name" value="S_TKc"/>
    <property type="match status" value="1"/>
</dbReference>
<dbReference type="PANTHER" id="PTHR45631">
    <property type="entry name" value="OS07G0107800 PROTEIN-RELATED"/>
    <property type="match status" value="1"/>
</dbReference>
<dbReference type="Gene3D" id="2.60.120.430">
    <property type="entry name" value="Galactose-binding lectin"/>
    <property type="match status" value="1"/>
</dbReference>
<evidence type="ECO:0000256" key="2">
    <source>
        <dbReference type="ARBA" id="ARBA00012513"/>
    </source>
</evidence>
<evidence type="ECO:0000256" key="1">
    <source>
        <dbReference type="ARBA" id="ARBA00004167"/>
    </source>
</evidence>
<dbReference type="GO" id="GO:0016020">
    <property type="term" value="C:membrane"/>
    <property type="evidence" value="ECO:0007669"/>
    <property type="project" value="UniProtKB-SubCell"/>
</dbReference>
<protein>
    <recommendedName>
        <fullName evidence="2">non-specific serine/threonine protein kinase</fullName>
        <ecNumber evidence="2">2.7.11.1</ecNumber>
    </recommendedName>
</protein>
<comment type="caution">
    <text evidence="21">The sequence shown here is derived from an EMBL/GenBank/DDBJ whole genome shotgun (WGS) entry which is preliminary data.</text>
</comment>
<dbReference type="PROSITE" id="PS00107">
    <property type="entry name" value="PROTEIN_KINASE_ATP"/>
    <property type="match status" value="1"/>
</dbReference>
<evidence type="ECO:0000256" key="12">
    <source>
        <dbReference type="ARBA" id="ARBA00022840"/>
    </source>
</evidence>
<dbReference type="GO" id="GO:0005524">
    <property type="term" value="F:ATP binding"/>
    <property type="evidence" value="ECO:0007669"/>
    <property type="project" value="UniProtKB-UniRule"/>
</dbReference>
<comment type="catalytic activity">
    <reaction evidence="16">
        <text>L-threonyl-[protein] + ATP = O-phospho-L-threonyl-[protein] + ADP + H(+)</text>
        <dbReference type="Rhea" id="RHEA:46608"/>
        <dbReference type="Rhea" id="RHEA-COMP:11060"/>
        <dbReference type="Rhea" id="RHEA-COMP:11605"/>
        <dbReference type="ChEBI" id="CHEBI:15378"/>
        <dbReference type="ChEBI" id="CHEBI:30013"/>
        <dbReference type="ChEBI" id="CHEBI:30616"/>
        <dbReference type="ChEBI" id="CHEBI:61977"/>
        <dbReference type="ChEBI" id="CHEBI:456216"/>
        <dbReference type="EC" id="2.7.11.1"/>
    </reaction>
</comment>
<dbReference type="OrthoDB" id="2017114at2759"/>
<dbReference type="Proteomes" id="UP000626092">
    <property type="component" value="Unassembled WGS sequence"/>
</dbReference>
<dbReference type="Gene3D" id="3.80.10.10">
    <property type="entry name" value="Ribonuclease Inhibitor"/>
    <property type="match status" value="1"/>
</dbReference>
<comment type="catalytic activity">
    <reaction evidence="17">
        <text>L-seryl-[protein] + ATP = O-phospho-L-seryl-[protein] + ADP + H(+)</text>
        <dbReference type="Rhea" id="RHEA:17989"/>
        <dbReference type="Rhea" id="RHEA-COMP:9863"/>
        <dbReference type="Rhea" id="RHEA-COMP:11604"/>
        <dbReference type="ChEBI" id="CHEBI:15378"/>
        <dbReference type="ChEBI" id="CHEBI:29999"/>
        <dbReference type="ChEBI" id="CHEBI:30616"/>
        <dbReference type="ChEBI" id="CHEBI:83421"/>
        <dbReference type="ChEBI" id="CHEBI:456216"/>
        <dbReference type="EC" id="2.7.11.1"/>
    </reaction>
</comment>
<keyword evidence="9" id="KW-0677">Repeat</keyword>
<dbReference type="FunFam" id="3.30.200.20:FF:000178">
    <property type="entry name" value="serine/threonine-protein kinase PBS1-like"/>
    <property type="match status" value="1"/>
</dbReference>
<keyword evidence="5" id="KW-0433">Leucine-rich repeat</keyword>
<evidence type="ECO:0000256" key="5">
    <source>
        <dbReference type="ARBA" id="ARBA00022614"/>
    </source>
</evidence>
<evidence type="ECO:0000256" key="13">
    <source>
        <dbReference type="ARBA" id="ARBA00022989"/>
    </source>
</evidence>
<dbReference type="PROSITE" id="PS51450">
    <property type="entry name" value="LRR"/>
    <property type="match status" value="1"/>
</dbReference>
<keyword evidence="7 19" id="KW-0812">Transmembrane</keyword>
<dbReference type="InterPro" id="IPR017441">
    <property type="entry name" value="Protein_kinase_ATP_BS"/>
</dbReference>
<keyword evidence="3" id="KW-0723">Serine/threonine-protein kinase</keyword>
<reference evidence="21" key="1">
    <citation type="submission" date="2019-11" db="EMBL/GenBank/DDBJ databases">
        <authorList>
            <person name="Liu Y."/>
            <person name="Hou J."/>
            <person name="Li T.-Q."/>
            <person name="Guan C.-H."/>
            <person name="Wu X."/>
            <person name="Wu H.-Z."/>
            <person name="Ling F."/>
            <person name="Zhang R."/>
            <person name="Shi X.-G."/>
            <person name="Ren J.-P."/>
            <person name="Chen E.-F."/>
            <person name="Sun J.-M."/>
        </authorList>
    </citation>
    <scope>NUCLEOTIDE SEQUENCE</scope>
    <source>
        <strain evidence="21">Adult_tree_wgs_1</strain>
        <tissue evidence="21">Leaves</tissue>
    </source>
</reference>
<dbReference type="SUPFAM" id="SSF56112">
    <property type="entry name" value="Protein kinase-like (PK-like)"/>
    <property type="match status" value="1"/>
</dbReference>
<dbReference type="Pfam" id="PF07714">
    <property type="entry name" value="PK_Tyr_Ser-Thr"/>
    <property type="match status" value="1"/>
</dbReference>
<evidence type="ECO:0000256" key="4">
    <source>
        <dbReference type="ARBA" id="ARBA00022553"/>
    </source>
</evidence>
<dbReference type="InterPro" id="IPR001245">
    <property type="entry name" value="Ser-Thr/Tyr_kinase_cat_dom"/>
</dbReference>
<dbReference type="Pfam" id="PF13855">
    <property type="entry name" value="LRR_8"/>
    <property type="match status" value="1"/>
</dbReference>
<evidence type="ECO:0000256" key="3">
    <source>
        <dbReference type="ARBA" id="ARBA00022527"/>
    </source>
</evidence>
<evidence type="ECO:0000256" key="16">
    <source>
        <dbReference type="ARBA" id="ARBA00047899"/>
    </source>
</evidence>
<dbReference type="AlphaFoldDB" id="A0A834GP04"/>
<keyword evidence="10 18" id="KW-0547">Nucleotide-binding</keyword>
<name>A0A834GP04_RHOSS</name>
<keyword evidence="6" id="KW-0808">Transferase</keyword>
<keyword evidence="14 19" id="KW-0472">Membrane</keyword>
<evidence type="ECO:0000256" key="11">
    <source>
        <dbReference type="ARBA" id="ARBA00022777"/>
    </source>
</evidence>
<evidence type="ECO:0000256" key="8">
    <source>
        <dbReference type="ARBA" id="ARBA00022729"/>
    </source>
</evidence>
<sequence>MSAIVGGGIGGRRSGRTSQKGLALDGVLLTWGPPVTLASWVGSGVGFGRRRLIGFISIDCGIPKGSDYKDKDTTIAYTSDAAYTNAGTNYNISSAYYESGTPGQLLDLRSFPQGIRNCYTLPQDGGNKCLIRATFMYGNYDSKNQPPQFALYLDGDQWDTIMFDDASDVVQAEIIHNVPATTAYIHVCLVDTGRGTPFISALELRQLNNSIYQTQSGSLKLFRRKDFGLIADDKVRYSADVYDRIWIPDNPSSTWEAFSASSYHNPDALSANDYKPPYSVMATAVRPVNGSNSLNFWCQVDYPKQQLYNVYMYFAEIGTAEQERELDIYINDAPWSLGVATDFSRPVTVNGTYSNSADSRKLDFSIRATSQSTLPPMLNALEIYEMVKDDFPLLLAMVVEAIRNIKSAYRVEKNWQGDPCVPMNYSWDNLQCNYDRNSARIISLNLSSSSLSGNMNFSFSGLTSLESLDLSNNNLTGPVPDFLSELPFLKTLNLSWNNFTGSIPPALSKKSKIGSLTLSTEGNLHLCQVDSCAKKKNSVVPTIASIASCLVIVPVILAIWWSLKRRKQQDEMVEEKKRQFTHSELKTITKNFQNPLGRGAFGSVYSGQLTDSTQVAVKMLSPTSPQGSKQFRTEASVQLLTKVHHRNLVSIIGYCNEGQHMGLVYEYMANGTIKEHLSEKNPKILSWEKRLQIACDAAEGLAYLHDGCNPPIIHRDIKTTNLLLTENMQAKVSDFGLSRLMPSDGGTHVSSVVAGTRGYMDPEYITSGKMNEKSDIYSFGVVLLELITGKPAVLEIPENTLLVNWIVPMVERAEIKEIMDWRLNSDFDTYSAWKALETAMECVECNLSQRLVMRQVVANLRECLEMEKASVRVWKENEVHNSASGNIVYVSTLGSSVGGPSAS</sequence>
<dbReference type="InterPro" id="IPR024788">
    <property type="entry name" value="Malectin-like_Carb-bd_dom"/>
</dbReference>
<evidence type="ECO:0000256" key="10">
    <source>
        <dbReference type="ARBA" id="ARBA00022741"/>
    </source>
</evidence>
<dbReference type="EC" id="2.7.11.1" evidence="2"/>
<comment type="subcellular location">
    <subcellularLocation>
        <location evidence="1">Membrane</location>
        <topology evidence="1">Single-pass membrane protein</topology>
    </subcellularLocation>
</comment>
<evidence type="ECO:0000256" key="7">
    <source>
        <dbReference type="ARBA" id="ARBA00022692"/>
    </source>
</evidence>
<dbReference type="InterPro" id="IPR011009">
    <property type="entry name" value="Kinase-like_dom_sf"/>
</dbReference>
<feature type="transmembrane region" description="Helical" evidence="19">
    <location>
        <begin position="539"/>
        <end position="563"/>
    </location>
</feature>
<accession>A0A834GP04</accession>
<keyword evidence="22" id="KW-1185">Reference proteome</keyword>
<evidence type="ECO:0000256" key="15">
    <source>
        <dbReference type="ARBA" id="ARBA00023170"/>
    </source>
</evidence>
<keyword evidence="13 19" id="KW-1133">Transmembrane helix</keyword>
<dbReference type="Gene3D" id="1.10.510.10">
    <property type="entry name" value="Transferase(Phosphotransferase) domain 1"/>
    <property type="match status" value="1"/>
</dbReference>
<proteinExistence type="predicted"/>
<keyword evidence="11" id="KW-0418">Kinase</keyword>
<dbReference type="PROSITE" id="PS00108">
    <property type="entry name" value="PROTEIN_KINASE_ST"/>
    <property type="match status" value="1"/>
</dbReference>
<keyword evidence="8" id="KW-0732">Signal</keyword>
<keyword evidence="15" id="KW-0675">Receptor</keyword>
<feature type="binding site" evidence="18">
    <location>
        <position position="618"/>
    </location>
    <ligand>
        <name>ATP</name>
        <dbReference type="ChEBI" id="CHEBI:30616"/>
    </ligand>
</feature>
<dbReference type="FunFam" id="1.10.510.10:FF:000146">
    <property type="entry name" value="LRR receptor-like serine/threonine-protein kinase IOS1"/>
    <property type="match status" value="1"/>
</dbReference>
<feature type="domain" description="Protein kinase" evidence="20">
    <location>
        <begin position="590"/>
        <end position="864"/>
    </location>
</feature>
<organism evidence="21 22">
    <name type="scientific">Rhododendron simsii</name>
    <name type="common">Sims's rhododendron</name>
    <dbReference type="NCBI Taxonomy" id="118357"/>
    <lineage>
        <taxon>Eukaryota</taxon>
        <taxon>Viridiplantae</taxon>
        <taxon>Streptophyta</taxon>
        <taxon>Embryophyta</taxon>
        <taxon>Tracheophyta</taxon>
        <taxon>Spermatophyta</taxon>
        <taxon>Magnoliopsida</taxon>
        <taxon>eudicotyledons</taxon>
        <taxon>Gunneridae</taxon>
        <taxon>Pentapetalae</taxon>
        <taxon>asterids</taxon>
        <taxon>Ericales</taxon>
        <taxon>Ericaceae</taxon>
        <taxon>Ericoideae</taxon>
        <taxon>Rhodoreae</taxon>
        <taxon>Rhododendron</taxon>
    </lineage>
</organism>